<keyword evidence="1" id="KW-0732">Signal</keyword>
<feature type="signal peptide" evidence="1">
    <location>
        <begin position="1"/>
        <end position="26"/>
    </location>
</feature>
<name>A0A6G4R2M7_9CAUL</name>
<reference evidence="2" key="1">
    <citation type="submission" date="2020-02" db="EMBL/GenBank/DDBJ databases">
        <authorList>
            <person name="Gao J."/>
            <person name="Sun J."/>
        </authorList>
    </citation>
    <scope>NUCLEOTIDE SEQUENCE</scope>
    <source>
        <strain evidence="2">602-2</strain>
    </source>
</reference>
<accession>A0A6G4R2M7</accession>
<feature type="chain" id="PRO_5026208540" evidence="1">
    <location>
        <begin position="27"/>
        <end position="165"/>
    </location>
</feature>
<evidence type="ECO:0000313" key="2">
    <source>
        <dbReference type="EMBL" id="NGM51824.1"/>
    </source>
</evidence>
<dbReference type="AlphaFoldDB" id="A0A6G4R2M7"/>
<dbReference type="RefSeq" id="WP_165261655.1">
    <property type="nucleotide sequence ID" value="NZ_JAAKGT010000011.1"/>
</dbReference>
<proteinExistence type="predicted"/>
<evidence type="ECO:0000256" key="1">
    <source>
        <dbReference type="SAM" id="SignalP"/>
    </source>
</evidence>
<gene>
    <name evidence="2" type="ORF">G5B46_19615</name>
</gene>
<sequence length="165" mass="16986">MFKRATVASAFALAVAGLTAPTQVFAQTFTPTFPGYVTLTGNVTIAEATTLNCQVTLNGAVNPTGASITITSGSFSSGDWQCGWLIYPVAFPWTITPSGAHAITLTGVALVTTLGACSGSAHASWNNPYVWPTSIVRFSSTPVAGLPVDCRLTGDLVVSDGVTLQ</sequence>
<organism evidence="2">
    <name type="scientific">Caulobacter sp. 602-2</name>
    <dbReference type="NCBI Taxonomy" id="2710887"/>
    <lineage>
        <taxon>Bacteria</taxon>
        <taxon>Pseudomonadati</taxon>
        <taxon>Pseudomonadota</taxon>
        <taxon>Alphaproteobacteria</taxon>
        <taxon>Caulobacterales</taxon>
        <taxon>Caulobacteraceae</taxon>
        <taxon>Caulobacter</taxon>
    </lineage>
</organism>
<comment type="caution">
    <text evidence="2">The sequence shown here is derived from an EMBL/GenBank/DDBJ whole genome shotgun (WGS) entry which is preliminary data.</text>
</comment>
<protein>
    <submittedName>
        <fullName evidence="2">Protein activator of alkane oxidation PraB</fullName>
    </submittedName>
</protein>
<dbReference type="EMBL" id="JAAKGT010000011">
    <property type="protein sequence ID" value="NGM51824.1"/>
    <property type="molecule type" value="Genomic_DNA"/>
</dbReference>